<reference evidence="2 4" key="1">
    <citation type="submission" date="2020-06" db="EMBL/GenBank/DDBJ databases">
        <title>Anoxygenic phototrophic Chloroflexota member uses a Type I reaction center.</title>
        <authorList>
            <person name="Tsuji J.M."/>
            <person name="Shaw N.A."/>
            <person name="Nagashima S."/>
            <person name="Venkiteswaran J."/>
            <person name="Schiff S.L."/>
            <person name="Hanada S."/>
            <person name="Tank M."/>
            <person name="Neufeld J.D."/>
        </authorList>
    </citation>
    <scope>NUCLEOTIDE SEQUENCE [LARGE SCALE GENOMIC DNA]</scope>
    <source>
        <strain evidence="2">L227-S17</strain>
    </source>
</reference>
<dbReference type="RefSeq" id="WP_341471906.1">
    <property type="nucleotide sequence ID" value="NZ_CP128401.1"/>
</dbReference>
<dbReference type="Gene3D" id="2.30.42.10">
    <property type="match status" value="1"/>
</dbReference>
<gene>
    <name evidence="2" type="ORF">HXX08_14070</name>
    <name evidence="3" type="ORF">OZ401_004823</name>
</gene>
<keyword evidence="5" id="KW-1185">Reference proteome</keyword>
<dbReference type="Pfam" id="PF17820">
    <property type="entry name" value="PDZ_6"/>
    <property type="match status" value="1"/>
</dbReference>
<organism evidence="2 4">
    <name type="scientific">Candidatus Chlorohelix allophototropha</name>
    <dbReference type="NCBI Taxonomy" id="3003348"/>
    <lineage>
        <taxon>Bacteria</taxon>
        <taxon>Bacillati</taxon>
        <taxon>Chloroflexota</taxon>
        <taxon>Chloroflexia</taxon>
        <taxon>Candidatus Chloroheliales</taxon>
        <taxon>Candidatus Chloroheliaceae</taxon>
        <taxon>Candidatus Chlorohelix</taxon>
    </lineage>
</organism>
<evidence type="ECO:0000313" key="3">
    <source>
        <dbReference type="EMBL" id="WJW70021.1"/>
    </source>
</evidence>
<evidence type="ECO:0000259" key="1">
    <source>
        <dbReference type="PROSITE" id="PS50106"/>
    </source>
</evidence>
<name>A0A8T7M4H9_9CHLR</name>
<dbReference type="EMBL" id="JACATZ010000001">
    <property type="protein sequence ID" value="NWJ46984.1"/>
    <property type="molecule type" value="Genomic_DNA"/>
</dbReference>
<proteinExistence type="predicted"/>
<dbReference type="InterPro" id="IPR001478">
    <property type="entry name" value="PDZ"/>
</dbReference>
<sequence length="97" mass="10448">MSGIKLGVQVADAAKLLPKQGKTAIKGALLGEIKPDSLAAKSGMREGDIIIALQGHSIHGVEDLAKELQRVAIAHLQEPTVTIWREGREELLYLEVN</sequence>
<accession>A0A8T7M4H9</accession>
<keyword evidence="3" id="KW-0614">Plasmid</keyword>
<dbReference type="PROSITE" id="PS50106">
    <property type="entry name" value="PDZ"/>
    <property type="match status" value="1"/>
</dbReference>
<geneLocation type="plasmid" evidence="3 5">
    <name>unnamed1</name>
</geneLocation>
<dbReference type="SUPFAM" id="SSF50156">
    <property type="entry name" value="PDZ domain-like"/>
    <property type="match status" value="1"/>
</dbReference>
<dbReference type="AlphaFoldDB" id="A0A8T7M4H9"/>
<dbReference type="EMBL" id="CP128401">
    <property type="protein sequence ID" value="WJW70021.1"/>
    <property type="molecule type" value="Genomic_DNA"/>
</dbReference>
<dbReference type="Proteomes" id="UP000521676">
    <property type="component" value="Unassembled WGS sequence"/>
</dbReference>
<feature type="domain" description="PDZ" evidence="1">
    <location>
        <begin position="1"/>
        <end position="61"/>
    </location>
</feature>
<dbReference type="Proteomes" id="UP001431572">
    <property type="component" value="Plasmid unnamed1"/>
</dbReference>
<dbReference type="InterPro" id="IPR041489">
    <property type="entry name" value="PDZ_6"/>
</dbReference>
<protein>
    <submittedName>
        <fullName evidence="2">PDZ domain-containing protein</fullName>
    </submittedName>
</protein>
<evidence type="ECO:0000313" key="5">
    <source>
        <dbReference type="Proteomes" id="UP001431572"/>
    </source>
</evidence>
<evidence type="ECO:0000313" key="2">
    <source>
        <dbReference type="EMBL" id="NWJ46984.1"/>
    </source>
</evidence>
<dbReference type="SMART" id="SM00228">
    <property type="entry name" value="PDZ"/>
    <property type="match status" value="1"/>
</dbReference>
<evidence type="ECO:0000313" key="4">
    <source>
        <dbReference type="Proteomes" id="UP000521676"/>
    </source>
</evidence>
<reference evidence="3" key="2">
    <citation type="journal article" date="2024" name="Nature">
        <title>Anoxygenic phototroph of the Chloroflexota uses a type I reaction centre.</title>
        <authorList>
            <person name="Tsuji J.M."/>
            <person name="Shaw N.A."/>
            <person name="Nagashima S."/>
            <person name="Venkiteswaran J.J."/>
            <person name="Schiff S.L."/>
            <person name="Watanabe T."/>
            <person name="Fukui M."/>
            <person name="Hanada S."/>
            <person name="Tank M."/>
            <person name="Neufeld J.D."/>
        </authorList>
    </citation>
    <scope>NUCLEOTIDE SEQUENCE</scope>
    <source>
        <strain evidence="3">L227-S17</strain>
        <plasmid evidence="3 5">unnamed1</plasmid>
    </source>
</reference>
<dbReference type="InterPro" id="IPR036034">
    <property type="entry name" value="PDZ_sf"/>
</dbReference>